<keyword evidence="1" id="KW-0812">Transmembrane</keyword>
<organism evidence="2 3">
    <name type="scientific">Streptomyces aurantiacus</name>
    <dbReference type="NCBI Taxonomy" id="47760"/>
    <lineage>
        <taxon>Bacteria</taxon>
        <taxon>Bacillati</taxon>
        <taxon>Actinomycetota</taxon>
        <taxon>Actinomycetes</taxon>
        <taxon>Kitasatosporales</taxon>
        <taxon>Streptomycetaceae</taxon>
        <taxon>Streptomyces</taxon>
        <taxon>Streptomyces aurantiacus group</taxon>
    </lineage>
</organism>
<evidence type="ECO:0000313" key="3">
    <source>
        <dbReference type="Proteomes" id="UP000516444"/>
    </source>
</evidence>
<dbReference type="KEGG" id="sgm:GCM10017557_43140"/>
<protein>
    <recommendedName>
        <fullName evidence="4">Integral membrane protein</fullName>
    </recommendedName>
</protein>
<evidence type="ECO:0000256" key="1">
    <source>
        <dbReference type="SAM" id="Phobius"/>
    </source>
</evidence>
<accession>A0A7G1P8R2</accession>
<dbReference type="Proteomes" id="UP000516444">
    <property type="component" value="Chromosome"/>
</dbReference>
<sequence>MRKVLSALLIVLACVLVPLGGLSAWAKYEVGDTGRYVDTMAPLAAGPDVQGAIADTVTDGIMSEVEVGPLEGEVRAYVHRAVRSFTGTAAFRAAWNTANRTAHHAVLRALRSDSQGAVTLDLAPVTARLKAQLADDSVPLAGRIPVEHTEVTVLRAKELSSLRKGFHVLEIAGFWLPLAAVALAVGGILLAVHRRRAVTATALGTALGAALLALATVVGRALTLAGLPEHVSRAAAGAVYDALTSTLRTATWFILALGLTVALATWFTDHRARRRAAPAAPAPAPEQERKRARA</sequence>
<feature type="transmembrane region" description="Helical" evidence="1">
    <location>
        <begin position="172"/>
        <end position="192"/>
    </location>
</feature>
<keyword evidence="1" id="KW-0472">Membrane</keyword>
<dbReference type="EMBL" id="AP023440">
    <property type="protein sequence ID" value="BCL29455.1"/>
    <property type="molecule type" value="Genomic_DNA"/>
</dbReference>
<evidence type="ECO:0000313" key="2">
    <source>
        <dbReference type="EMBL" id="BCL29455.1"/>
    </source>
</evidence>
<feature type="transmembrane region" description="Helical" evidence="1">
    <location>
        <begin position="247"/>
        <end position="267"/>
    </location>
</feature>
<dbReference type="RefSeq" id="WP_055520051.1">
    <property type="nucleotide sequence ID" value="NZ_AP023440.1"/>
</dbReference>
<keyword evidence="3" id="KW-1185">Reference proteome</keyword>
<gene>
    <name evidence="2" type="ORF">GCM10017557_43140</name>
</gene>
<name>A0A7G1P8R2_9ACTN</name>
<proteinExistence type="predicted"/>
<keyword evidence="1" id="KW-1133">Transmembrane helix</keyword>
<dbReference type="OrthoDB" id="4350291at2"/>
<reference evidence="2 3" key="1">
    <citation type="journal article" date="2014" name="Int. J. Syst. Evol. Microbiol.">
        <title>Complete genome sequence of Corynebacterium casei LMG S-19264T (=DSM 44701T), isolated from a smear-ripened cheese.</title>
        <authorList>
            <consortium name="US DOE Joint Genome Institute (JGI-PGF)"/>
            <person name="Walter F."/>
            <person name="Albersmeier A."/>
            <person name="Kalinowski J."/>
            <person name="Ruckert C."/>
        </authorList>
    </citation>
    <scope>NUCLEOTIDE SEQUENCE [LARGE SCALE GENOMIC DNA]</scope>
    <source>
        <strain evidence="2 3">JCM 4677</strain>
    </source>
</reference>
<evidence type="ECO:0008006" key="4">
    <source>
        <dbReference type="Google" id="ProtNLM"/>
    </source>
</evidence>
<feature type="transmembrane region" description="Helical" evidence="1">
    <location>
        <begin position="204"/>
        <end position="227"/>
    </location>
</feature>
<dbReference type="AlphaFoldDB" id="A0A7G1P8R2"/>